<evidence type="ECO:0000313" key="3">
    <source>
        <dbReference type="EMBL" id="KAK4386094.1"/>
    </source>
</evidence>
<dbReference type="AlphaFoldDB" id="A0AAE1W3U2"/>
<keyword evidence="4" id="KW-1185">Reference proteome</keyword>
<evidence type="ECO:0000313" key="4">
    <source>
        <dbReference type="Proteomes" id="UP001289374"/>
    </source>
</evidence>
<sequence length="364" mass="40941">MRESSDFHTNATPTFVGTKLRENPKRNPGRALENRLGQGTMLQPLYPYGAILNLDVIDFRNIEKLINEWVVATNIVTTALELDKENFIKLVELSLEGSLKIGWDNTQQILKPENPESQGRGRSKVVTPTLGVPEEPFLGGDNGSPNQKPEHTNLDKGVAQKGLHPKDLDQQIQDPQGKPLLSDGPIPGPMKASNTATAGHVEQELIPKEEILEELSKLREETVVTMKWIHIVTIEAVIKASFKEGIDSKIHLSIMDRRINNIRDGHLGTMIGNLYVGKLMFDIHPRIAYNLADQDFSRVLTLHQDFKRKDLMKEGKSVSRFLKFSRNSLRFSDKRLRHLKQNPSCQGLGTSEKTSMSLTRSLDD</sequence>
<dbReference type="Pfam" id="PF01107">
    <property type="entry name" value="MP"/>
    <property type="match status" value="1"/>
</dbReference>
<name>A0AAE1W3U2_9LAMI</name>
<proteinExistence type="predicted"/>
<keyword evidence="1" id="KW-0175">Coiled coil</keyword>
<accession>A0AAE1W3U2</accession>
<gene>
    <name evidence="3" type="ORF">Sango_2480000</name>
</gene>
<feature type="region of interest" description="Disordered" evidence="2">
    <location>
        <begin position="1"/>
        <end position="32"/>
    </location>
</feature>
<dbReference type="InterPro" id="IPR028919">
    <property type="entry name" value="Viral_movement"/>
</dbReference>
<dbReference type="InterPro" id="IPR051596">
    <property type="entry name" value="Caulimoviridae_Movement"/>
</dbReference>
<feature type="region of interest" description="Disordered" evidence="2">
    <location>
        <begin position="110"/>
        <end position="154"/>
    </location>
</feature>
<dbReference type="Proteomes" id="UP001289374">
    <property type="component" value="Unassembled WGS sequence"/>
</dbReference>
<feature type="region of interest" description="Disordered" evidence="2">
    <location>
        <begin position="342"/>
        <end position="364"/>
    </location>
</feature>
<feature type="region of interest" description="Disordered" evidence="2">
    <location>
        <begin position="168"/>
        <end position="198"/>
    </location>
</feature>
<organism evidence="3 4">
    <name type="scientific">Sesamum angolense</name>
    <dbReference type="NCBI Taxonomy" id="2727404"/>
    <lineage>
        <taxon>Eukaryota</taxon>
        <taxon>Viridiplantae</taxon>
        <taxon>Streptophyta</taxon>
        <taxon>Embryophyta</taxon>
        <taxon>Tracheophyta</taxon>
        <taxon>Spermatophyta</taxon>
        <taxon>Magnoliopsida</taxon>
        <taxon>eudicotyledons</taxon>
        <taxon>Gunneridae</taxon>
        <taxon>Pentapetalae</taxon>
        <taxon>asterids</taxon>
        <taxon>lamiids</taxon>
        <taxon>Lamiales</taxon>
        <taxon>Pedaliaceae</taxon>
        <taxon>Sesamum</taxon>
    </lineage>
</organism>
<reference evidence="3" key="1">
    <citation type="submission" date="2020-06" db="EMBL/GenBank/DDBJ databases">
        <authorList>
            <person name="Li T."/>
            <person name="Hu X."/>
            <person name="Zhang T."/>
            <person name="Song X."/>
            <person name="Zhang H."/>
            <person name="Dai N."/>
            <person name="Sheng W."/>
            <person name="Hou X."/>
            <person name="Wei L."/>
        </authorList>
    </citation>
    <scope>NUCLEOTIDE SEQUENCE</scope>
    <source>
        <strain evidence="3">K16</strain>
        <tissue evidence="3">Leaf</tissue>
    </source>
</reference>
<evidence type="ECO:0000256" key="1">
    <source>
        <dbReference type="ARBA" id="ARBA00023054"/>
    </source>
</evidence>
<reference evidence="3" key="2">
    <citation type="journal article" date="2024" name="Plant">
        <title>Genomic evolution and insights into agronomic trait innovations of Sesamum species.</title>
        <authorList>
            <person name="Miao H."/>
            <person name="Wang L."/>
            <person name="Qu L."/>
            <person name="Liu H."/>
            <person name="Sun Y."/>
            <person name="Le M."/>
            <person name="Wang Q."/>
            <person name="Wei S."/>
            <person name="Zheng Y."/>
            <person name="Lin W."/>
            <person name="Duan Y."/>
            <person name="Cao H."/>
            <person name="Xiong S."/>
            <person name="Wang X."/>
            <person name="Wei L."/>
            <person name="Li C."/>
            <person name="Ma Q."/>
            <person name="Ju M."/>
            <person name="Zhao R."/>
            <person name="Li G."/>
            <person name="Mu C."/>
            <person name="Tian Q."/>
            <person name="Mei H."/>
            <person name="Zhang T."/>
            <person name="Gao T."/>
            <person name="Zhang H."/>
        </authorList>
    </citation>
    <scope>NUCLEOTIDE SEQUENCE</scope>
    <source>
        <strain evidence="3">K16</strain>
    </source>
</reference>
<protein>
    <submittedName>
        <fullName evidence="3">Movement protein</fullName>
    </submittedName>
</protein>
<evidence type="ECO:0000256" key="2">
    <source>
        <dbReference type="SAM" id="MobiDB-lite"/>
    </source>
</evidence>
<dbReference type="PANTHER" id="PTHR47599">
    <property type="entry name" value="CELL-TO-CELL MOVEMENT PROTEIN"/>
    <property type="match status" value="1"/>
</dbReference>
<dbReference type="EMBL" id="JACGWL010000015">
    <property type="protein sequence ID" value="KAK4386094.1"/>
    <property type="molecule type" value="Genomic_DNA"/>
</dbReference>
<dbReference type="PANTHER" id="PTHR47599:SF3">
    <property type="entry name" value="CELL-TO-CELL MOVEMENT PROTEIN"/>
    <property type="match status" value="1"/>
</dbReference>
<comment type="caution">
    <text evidence="3">The sequence shown here is derived from an EMBL/GenBank/DDBJ whole genome shotgun (WGS) entry which is preliminary data.</text>
</comment>